<evidence type="ECO:0000259" key="5">
    <source>
        <dbReference type="Pfam" id="PF21352"/>
    </source>
</evidence>
<dbReference type="SUPFAM" id="SSF52833">
    <property type="entry name" value="Thioredoxin-like"/>
    <property type="match status" value="1"/>
</dbReference>
<protein>
    <submittedName>
        <fullName evidence="6">Uncharacterized protein</fullName>
    </submittedName>
</protein>
<dbReference type="AlphaFoldDB" id="A0A0F8YUA0"/>
<evidence type="ECO:0000256" key="2">
    <source>
        <dbReference type="ARBA" id="ARBA00022982"/>
    </source>
</evidence>
<evidence type="ECO:0000256" key="1">
    <source>
        <dbReference type="ARBA" id="ARBA00022448"/>
    </source>
</evidence>
<dbReference type="Pfam" id="PF21352">
    <property type="entry name" value="Zn_ribbon_Thio2"/>
    <property type="match status" value="1"/>
</dbReference>
<dbReference type="PANTHER" id="PTHR45663">
    <property type="entry name" value="GEO12009P1"/>
    <property type="match status" value="1"/>
</dbReference>
<sequence>MKQKMAPSSFYKMRCTACGTKNRIPSDKVGTNARCGKCKSILKTEALFLPQPVVISDINFDATVLQSPLPVLLFFWAPWCPTCMSMAPAIDEFAADSKGKVRVGKL</sequence>
<feature type="non-terminal residue" evidence="6">
    <location>
        <position position="106"/>
    </location>
</feature>
<evidence type="ECO:0000313" key="6">
    <source>
        <dbReference type="EMBL" id="KKK57674.1"/>
    </source>
</evidence>
<dbReference type="GO" id="GO:0015035">
    <property type="term" value="F:protein-disulfide reductase activity"/>
    <property type="evidence" value="ECO:0007669"/>
    <property type="project" value="TreeGrafter"/>
</dbReference>
<dbReference type="GO" id="GO:0045454">
    <property type="term" value="P:cell redox homeostasis"/>
    <property type="evidence" value="ECO:0007669"/>
    <property type="project" value="TreeGrafter"/>
</dbReference>
<dbReference type="Gene3D" id="2.30.30.380">
    <property type="entry name" value="Zn-finger domain of Sec23/24"/>
    <property type="match status" value="1"/>
</dbReference>
<dbReference type="InterPro" id="IPR017937">
    <property type="entry name" value="Thioredoxin_CS"/>
</dbReference>
<feature type="domain" description="Thioredoxin" evidence="4">
    <location>
        <begin position="53"/>
        <end position="105"/>
    </location>
</feature>
<dbReference type="Pfam" id="PF00085">
    <property type="entry name" value="Thioredoxin"/>
    <property type="match status" value="1"/>
</dbReference>
<comment type="caution">
    <text evidence="6">The sequence shown here is derived from an EMBL/GenBank/DDBJ whole genome shotgun (WGS) entry which is preliminary data.</text>
</comment>
<proteinExistence type="predicted"/>
<keyword evidence="3" id="KW-1015">Disulfide bond</keyword>
<feature type="domain" description="Thioredoxin 2 N-terminal" evidence="5">
    <location>
        <begin position="15"/>
        <end position="39"/>
    </location>
</feature>
<dbReference type="PANTHER" id="PTHR45663:SF11">
    <property type="entry name" value="GEO12009P1"/>
    <property type="match status" value="1"/>
</dbReference>
<reference evidence="6" key="1">
    <citation type="journal article" date="2015" name="Nature">
        <title>Complex archaea that bridge the gap between prokaryotes and eukaryotes.</title>
        <authorList>
            <person name="Spang A."/>
            <person name="Saw J.H."/>
            <person name="Jorgensen S.L."/>
            <person name="Zaremba-Niedzwiedzka K."/>
            <person name="Martijn J."/>
            <person name="Lind A.E."/>
            <person name="van Eijk R."/>
            <person name="Schleper C."/>
            <person name="Guy L."/>
            <person name="Ettema T.J."/>
        </authorList>
    </citation>
    <scope>NUCLEOTIDE SEQUENCE</scope>
</reference>
<keyword evidence="2" id="KW-0249">Electron transport</keyword>
<evidence type="ECO:0000256" key="3">
    <source>
        <dbReference type="ARBA" id="ARBA00023157"/>
    </source>
</evidence>
<dbReference type="PROSITE" id="PS00194">
    <property type="entry name" value="THIOREDOXIN_1"/>
    <property type="match status" value="1"/>
</dbReference>
<accession>A0A0F8YUA0</accession>
<dbReference type="InterPro" id="IPR036249">
    <property type="entry name" value="Thioredoxin-like_sf"/>
</dbReference>
<dbReference type="Gene3D" id="3.40.30.10">
    <property type="entry name" value="Glutaredoxin"/>
    <property type="match status" value="1"/>
</dbReference>
<dbReference type="EMBL" id="LAZR01064359">
    <property type="protein sequence ID" value="KKK57674.1"/>
    <property type="molecule type" value="Genomic_DNA"/>
</dbReference>
<dbReference type="InterPro" id="IPR049299">
    <property type="entry name" value="Thio2_N"/>
</dbReference>
<evidence type="ECO:0000259" key="4">
    <source>
        <dbReference type="Pfam" id="PF00085"/>
    </source>
</evidence>
<name>A0A0F8YUA0_9ZZZZ</name>
<gene>
    <name evidence="6" type="ORF">LCGC14_3052090</name>
</gene>
<keyword evidence="1" id="KW-0813">Transport</keyword>
<dbReference type="GO" id="GO:0005829">
    <property type="term" value="C:cytosol"/>
    <property type="evidence" value="ECO:0007669"/>
    <property type="project" value="TreeGrafter"/>
</dbReference>
<dbReference type="InterPro" id="IPR013766">
    <property type="entry name" value="Thioredoxin_domain"/>
</dbReference>
<organism evidence="6">
    <name type="scientific">marine sediment metagenome</name>
    <dbReference type="NCBI Taxonomy" id="412755"/>
    <lineage>
        <taxon>unclassified sequences</taxon>
        <taxon>metagenomes</taxon>
        <taxon>ecological metagenomes</taxon>
    </lineage>
</organism>